<dbReference type="PROSITE" id="PS50878">
    <property type="entry name" value="RT_POL"/>
    <property type="match status" value="1"/>
</dbReference>
<dbReference type="EMBL" id="BGZK01000379">
    <property type="protein sequence ID" value="GBP40258.1"/>
    <property type="molecule type" value="Genomic_DNA"/>
</dbReference>
<dbReference type="InterPro" id="IPR000477">
    <property type="entry name" value="RT_dom"/>
</dbReference>
<name>A0A4C1VM90_EUMVA</name>
<dbReference type="SUPFAM" id="SSF56672">
    <property type="entry name" value="DNA/RNA polymerases"/>
    <property type="match status" value="1"/>
</dbReference>
<evidence type="ECO:0000259" key="1">
    <source>
        <dbReference type="PROSITE" id="PS50878"/>
    </source>
</evidence>
<dbReference type="PANTHER" id="PTHR47027:SF20">
    <property type="entry name" value="REVERSE TRANSCRIPTASE-LIKE PROTEIN WITH RNA-DIRECTED DNA POLYMERASE DOMAIN"/>
    <property type="match status" value="1"/>
</dbReference>
<evidence type="ECO:0000313" key="2">
    <source>
        <dbReference type="EMBL" id="GBP40258.1"/>
    </source>
</evidence>
<organism evidence="2 3">
    <name type="scientific">Eumeta variegata</name>
    <name type="common">Bagworm moth</name>
    <name type="synonym">Eumeta japonica</name>
    <dbReference type="NCBI Taxonomy" id="151549"/>
    <lineage>
        <taxon>Eukaryota</taxon>
        <taxon>Metazoa</taxon>
        <taxon>Ecdysozoa</taxon>
        <taxon>Arthropoda</taxon>
        <taxon>Hexapoda</taxon>
        <taxon>Insecta</taxon>
        <taxon>Pterygota</taxon>
        <taxon>Neoptera</taxon>
        <taxon>Endopterygota</taxon>
        <taxon>Lepidoptera</taxon>
        <taxon>Glossata</taxon>
        <taxon>Ditrysia</taxon>
        <taxon>Tineoidea</taxon>
        <taxon>Psychidae</taxon>
        <taxon>Oiketicinae</taxon>
        <taxon>Eumeta</taxon>
    </lineage>
</organism>
<evidence type="ECO:0000313" key="3">
    <source>
        <dbReference type="Proteomes" id="UP000299102"/>
    </source>
</evidence>
<keyword evidence="3" id="KW-1185">Reference proteome</keyword>
<dbReference type="AlphaFoldDB" id="A0A4C1VM90"/>
<sequence>MPASEHMGATYWFDIRNGVKQGCVASTWLFNLFTDSYLYDSKEYEYRLKMRELYIKYLLYADDEVILAPSSCELPEMVTKINVSVKKRGINVSKTT</sequence>
<gene>
    <name evidence="2" type="ORF">EVAR_83948_1</name>
</gene>
<accession>A0A4C1VM90</accession>
<comment type="caution">
    <text evidence="2">The sequence shown here is derived from an EMBL/GenBank/DDBJ whole genome shotgun (WGS) entry which is preliminary data.</text>
</comment>
<protein>
    <recommendedName>
        <fullName evidence="1">Reverse transcriptase domain-containing protein</fullName>
    </recommendedName>
</protein>
<proteinExistence type="predicted"/>
<dbReference type="InterPro" id="IPR043502">
    <property type="entry name" value="DNA/RNA_pol_sf"/>
</dbReference>
<reference evidence="2 3" key="1">
    <citation type="journal article" date="2019" name="Commun. Biol.">
        <title>The bagworm genome reveals a unique fibroin gene that provides high tensile strength.</title>
        <authorList>
            <person name="Kono N."/>
            <person name="Nakamura H."/>
            <person name="Ohtoshi R."/>
            <person name="Tomita M."/>
            <person name="Numata K."/>
            <person name="Arakawa K."/>
        </authorList>
    </citation>
    <scope>NUCLEOTIDE SEQUENCE [LARGE SCALE GENOMIC DNA]</scope>
</reference>
<dbReference type="Pfam" id="PF00078">
    <property type="entry name" value="RVT_1"/>
    <property type="match status" value="1"/>
</dbReference>
<dbReference type="PANTHER" id="PTHR47027">
    <property type="entry name" value="REVERSE TRANSCRIPTASE DOMAIN-CONTAINING PROTEIN"/>
    <property type="match status" value="1"/>
</dbReference>
<feature type="domain" description="Reverse transcriptase" evidence="1">
    <location>
        <begin position="1"/>
        <end position="96"/>
    </location>
</feature>
<dbReference type="GO" id="GO:0071897">
    <property type="term" value="P:DNA biosynthetic process"/>
    <property type="evidence" value="ECO:0007669"/>
    <property type="project" value="UniProtKB-ARBA"/>
</dbReference>
<dbReference type="OrthoDB" id="10014409at2759"/>
<dbReference type="Proteomes" id="UP000299102">
    <property type="component" value="Unassembled WGS sequence"/>
</dbReference>